<sequence length="155" mass="17819">MAKEYTADTIAKWFLTRSSMSPKKLQKMIYYAYSWVLTLMNDNSSDLNNKLFDDEFEAWVHGPVIRSIYAKYADYGYHDIEKYVGEESPKVSADIEDILNQVNDVYGGYTANELESITHQESPWKRARAGLSTLDSSNNKISDADIFNCYIKRVA</sequence>
<dbReference type="Proteomes" id="UP000014244">
    <property type="component" value="Unassembled WGS sequence"/>
</dbReference>
<evidence type="ECO:0000259" key="1">
    <source>
        <dbReference type="Pfam" id="PF13274"/>
    </source>
</evidence>
<dbReference type="Pfam" id="PF13274">
    <property type="entry name" value="SocA_Panacea"/>
    <property type="match status" value="1"/>
</dbReference>
<dbReference type="InterPro" id="IPR025272">
    <property type="entry name" value="SocA_Panacea"/>
</dbReference>
<comment type="caution">
    <text evidence="2">The sequence shown here is derived from an EMBL/GenBank/DDBJ whole genome shotgun (WGS) entry which is preliminary data.</text>
</comment>
<dbReference type="AlphaFoldDB" id="A0A829H9M6"/>
<gene>
    <name evidence="2" type="ORF">Lpp41_02909</name>
</gene>
<evidence type="ECO:0000313" key="3">
    <source>
        <dbReference type="Proteomes" id="UP000014244"/>
    </source>
</evidence>
<proteinExistence type="predicted"/>
<name>A0A829H9M6_LACPA</name>
<accession>A0A829H9M6</accession>
<organism evidence="2 3">
    <name type="scientific">Lacticaseibacillus paracasei subsp. paracasei Lpp41</name>
    <dbReference type="NCBI Taxonomy" id="1256208"/>
    <lineage>
        <taxon>Bacteria</taxon>
        <taxon>Bacillati</taxon>
        <taxon>Bacillota</taxon>
        <taxon>Bacilli</taxon>
        <taxon>Lactobacillales</taxon>
        <taxon>Lactobacillaceae</taxon>
        <taxon>Lacticaseibacillus</taxon>
    </lineage>
</organism>
<evidence type="ECO:0000313" key="2">
    <source>
        <dbReference type="EMBL" id="EPC75334.1"/>
    </source>
</evidence>
<feature type="domain" description="Antitoxin SocA-like Panacea" evidence="1">
    <location>
        <begin position="25"/>
        <end position="125"/>
    </location>
</feature>
<protein>
    <submittedName>
        <fullName evidence="2">Putative phage-associated protein</fullName>
    </submittedName>
</protein>
<reference evidence="2 3" key="1">
    <citation type="journal article" date="2013" name="PLoS ONE">
        <title>Lactobacillus paracasei comparative genomics: towards species pan-genome definition and exploitation of diversity.</title>
        <authorList>
            <person name="Smokvina T."/>
            <person name="Wels M."/>
            <person name="Polka J."/>
            <person name="Chervaux C."/>
            <person name="Brisse S."/>
            <person name="Boekhorst J."/>
            <person name="van Hylckama Vlieg J.E."/>
            <person name="Siezen R.J."/>
        </authorList>
    </citation>
    <scope>NUCLEOTIDE SEQUENCE [LARGE SCALE GENOMIC DNA]</scope>
    <source>
        <strain evidence="2 3">Lpp41</strain>
    </source>
</reference>
<dbReference type="EMBL" id="ANKE01000145">
    <property type="protein sequence ID" value="EPC75334.1"/>
    <property type="molecule type" value="Genomic_DNA"/>
</dbReference>